<sequence length="205" mass="23994">MSFFQFPPDSVRLSDLVIHAFSLCLSESKDTLISLKLPSVTSLTTILPAYSTLQTYKAPILQLYSPHLEDWRYLREKNSPGVTSLFILPFLKMVKERKEDPLVVLAVHMRVLSYARFQPSAYHGLYWFSVWYGLVCQEEMDEFLGSQEMTEWFDGQPERVREANKRVVGRIKLVTRKERLRKALVERERINARCRSRNINPCPSY</sequence>
<name>A0A9P8ADI4_9AGAR</name>
<organism evidence="1 2">
    <name type="scientific">Marasmius oreades</name>
    <name type="common">fairy-ring Marasmius</name>
    <dbReference type="NCBI Taxonomy" id="181124"/>
    <lineage>
        <taxon>Eukaryota</taxon>
        <taxon>Fungi</taxon>
        <taxon>Dikarya</taxon>
        <taxon>Basidiomycota</taxon>
        <taxon>Agaricomycotina</taxon>
        <taxon>Agaricomycetes</taxon>
        <taxon>Agaricomycetidae</taxon>
        <taxon>Agaricales</taxon>
        <taxon>Marasmiineae</taxon>
        <taxon>Marasmiaceae</taxon>
        <taxon>Marasmius</taxon>
    </lineage>
</organism>
<evidence type="ECO:0000313" key="2">
    <source>
        <dbReference type="Proteomes" id="UP001049176"/>
    </source>
</evidence>
<dbReference type="OrthoDB" id="3104247at2759"/>
<evidence type="ECO:0000313" key="1">
    <source>
        <dbReference type="EMBL" id="KAG7097634.1"/>
    </source>
</evidence>
<protein>
    <submittedName>
        <fullName evidence="1">Uncharacterized protein</fullName>
    </submittedName>
</protein>
<dbReference type="Proteomes" id="UP001049176">
    <property type="component" value="Chromosome 2"/>
</dbReference>
<dbReference type="AlphaFoldDB" id="A0A9P8ADI4"/>
<dbReference type="EMBL" id="CM032182">
    <property type="protein sequence ID" value="KAG7097634.1"/>
    <property type="molecule type" value="Genomic_DNA"/>
</dbReference>
<reference evidence="1" key="1">
    <citation type="journal article" date="2021" name="Genome Biol. Evol.">
        <title>The assembled and annotated genome of the fairy-ring fungus Marasmius oreades.</title>
        <authorList>
            <person name="Hiltunen M."/>
            <person name="Ament-Velasquez S.L."/>
            <person name="Johannesson H."/>
        </authorList>
    </citation>
    <scope>NUCLEOTIDE SEQUENCE</scope>
    <source>
        <strain evidence="1">03SP1</strain>
    </source>
</reference>
<dbReference type="GeneID" id="66074042"/>
<gene>
    <name evidence="1" type="ORF">E1B28_004966</name>
</gene>
<dbReference type="KEGG" id="more:E1B28_004966"/>
<accession>A0A9P8ADI4</accession>
<keyword evidence="2" id="KW-1185">Reference proteome</keyword>
<comment type="caution">
    <text evidence="1">The sequence shown here is derived from an EMBL/GenBank/DDBJ whole genome shotgun (WGS) entry which is preliminary data.</text>
</comment>
<proteinExistence type="predicted"/>
<dbReference type="RefSeq" id="XP_043014104.1">
    <property type="nucleotide sequence ID" value="XM_043149498.1"/>
</dbReference>